<comment type="caution">
    <text evidence="1">The sequence shown here is derived from an EMBL/GenBank/DDBJ whole genome shotgun (WGS) entry which is preliminary data.</text>
</comment>
<feature type="non-terminal residue" evidence="1">
    <location>
        <position position="1"/>
    </location>
</feature>
<proteinExistence type="predicted"/>
<organism evidence="1 2">
    <name type="scientific">Staphylococcus capitis</name>
    <dbReference type="NCBI Taxonomy" id="29388"/>
    <lineage>
        <taxon>Bacteria</taxon>
        <taxon>Bacillati</taxon>
        <taxon>Bacillota</taxon>
        <taxon>Bacilli</taxon>
        <taxon>Bacillales</taxon>
        <taxon>Staphylococcaceae</taxon>
        <taxon>Staphylococcus</taxon>
    </lineage>
</organism>
<dbReference type="PANTHER" id="PTHR43819:SF1">
    <property type="entry name" value="ARCHAEAL-TYPE GLUTAMATE SYNTHASE [NADPH]"/>
    <property type="match status" value="1"/>
</dbReference>
<name>A0A7Z7YT29_STACP</name>
<sequence>NFPVLGRIRYISEKIGPELRQYFFANDNEGKPFSRSDYKNIVLAGKYKSRMTSFGTGKDYLEGFYIQNTMFPLQATELHIDHTEFISTFLYHIENERLFSREEYRKSAQVDPFFLTDEHAVVLGSILKHPFKIKRLVGQSGM</sequence>
<reference evidence="1 2" key="1">
    <citation type="journal article" date="2019" name="Sci. Transl. Med.">
        <title>Quorum sensing between bacterial species on the skin protects against epidermal injury in atopic dermatitis.</title>
        <authorList>
            <person name="Williams M.R."/>
        </authorList>
    </citation>
    <scope>NUCLEOTIDE SEQUENCE [LARGE SCALE GENOMIC DNA]</scope>
    <source>
        <strain evidence="1 2">H8</strain>
    </source>
</reference>
<dbReference type="EMBL" id="SCHC01000559">
    <property type="protein sequence ID" value="TBW68481.1"/>
    <property type="molecule type" value="Genomic_DNA"/>
</dbReference>
<evidence type="ECO:0000313" key="2">
    <source>
        <dbReference type="Proteomes" id="UP000291949"/>
    </source>
</evidence>
<dbReference type="AlphaFoldDB" id="A0A7Z7YT29"/>
<accession>A0A7Z7YT29</accession>
<dbReference type="PANTHER" id="PTHR43819">
    <property type="entry name" value="ARCHAEAL-TYPE GLUTAMATE SYNTHASE [NADPH]"/>
    <property type="match status" value="1"/>
</dbReference>
<dbReference type="Proteomes" id="UP000291949">
    <property type="component" value="Unassembled WGS sequence"/>
</dbReference>
<evidence type="ECO:0000313" key="1">
    <source>
        <dbReference type="EMBL" id="TBW68481.1"/>
    </source>
</evidence>
<dbReference type="SUPFAM" id="SSF51395">
    <property type="entry name" value="FMN-linked oxidoreductases"/>
    <property type="match status" value="1"/>
</dbReference>
<protein>
    <submittedName>
        <fullName evidence="1">FMN-binding glutamate synthase family protein</fullName>
    </submittedName>
</protein>
<gene>
    <name evidence="1" type="ORF">EQ811_15510</name>
</gene>
<feature type="non-terminal residue" evidence="1">
    <location>
        <position position="142"/>
    </location>
</feature>